<dbReference type="RefSeq" id="WP_345562653.1">
    <property type="nucleotide sequence ID" value="NZ_BAABDQ010000006.1"/>
</dbReference>
<evidence type="ECO:0008006" key="3">
    <source>
        <dbReference type="Google" id="ProtNLM"/>
    </source>
</evidence>
<dbReference type="Pfam" id="PF19614">
    <property type="entry name" value="DUF6119"/>
    <property type="match status" value="1"/>
</dbReference>
<sequence>MSAEHQSTPVAAAKATAPPATRKTSLYRLRAAGRSTHTNLRTFILSRYLDREGFQTRTVDHEGLSGLLITGTIAPGPADWCDPLSALSGHPVAEENQTTLALLLVRTEQAVYGLTYGMGHLMIDPARIDPGFGIELAIRCLDADRITKVRRQVMDARGRTDENSATGGENIRGFGIEQFGEIVSQISGQIANVPLTFTKDRTRPAHITGNDRSVKLPLGSTPASLLHDLQRIEEVCAQPSPLPEFEFIAQVRPLLRKSEQAQHLDERLDAMLGGDEYALLALAVPSLCRDRYDFAESFKVTLGGRSQHHAELEIDQLVVAVRHRRPGNRLRALRDGRVQMFAGAEGNEPISSKVPADHWLTAEVSEGSCHYFYWQRRWYEIGAEYLVVIEQRIAELLARSTKVTMPPWPKGSSPKDKDEDWYNKEVAAQDGYVLLDKNTVRTARLRGGGLEICDALGPAGQFICVKKAEATAELNHLFAQGRVAMETLRFDTEAQEKFLAKVDELAPGHALDRTFRSLTLVYGILLKDGVLLTSGSLFSFAKVSLLHAVTALEGMGVRVEIVPISRTSDTGMIALEEEADPSS</sequence>
<proteinExistence type="predicted"/>
<dbReference type="NCBIfam" id="TIGR04141">
    <property type="entry name" value="TIGR04141 family sporadically distributed protein"/>
    <property type="match status" value="1"/>
</dbReference>
<accession>A0ABP6WEF0</accession>
<dbReference type="InterPro" id="IPR026487">
    <property type="entry name" value="CHP04141"/>
</dbReference>
<dbReference type="Proteomes" id="UP001500630">
    <property type="component" value="Unassembled WGS sequence"/>
</dbReference>
<keyword evidence="2" id="KW-1185">Reference proteome</keyword>
<evidence type="ECO:0000313" key="1">
    <source>
        <dbReference type="EMBL" id="GAA3550379.1"/>
    </source>
</evidence>
<reference evidence="2" key="1">
    <citation type="journal article" date="2019" name="Int. J. Syst. Evol. Microbiol.">
        <title>The Global Catalogue of Microorganisms (GCM) 10K type strain sequencing project: providing services to taxonomists for standard genome sequencing and annotation.</title>
        <authorList>
            <consortium name="The Broad Institute Genomics Platform"/>
            <consortium name="The Broad Institute Genome Sequencing Center for Infectious Disease"/>
            <person name="Wu L."/>
            <person name="Ma J."/>
        </authorList>
    </citation>
    <scope>NUCLEOTIDE SEQUENCE [LARGE SCALE GENOMIC DNA]</scope>
    <source>
        <strain evidence="2">JCM 17326</strain>
    </source>
</reference>
<comment type="caution">
    <text evidence="1">The sequence shown here is derived from an EMBL/GenBank/DDBJ whole genome shotgun (WGS) entry which is preliminary data.</text>
</comment>
<dbReference type="EMBL" id="BAABDQ010000006">
    <property type="protein sequence ID" value="GAA3550379.1"/>
    <property type="molecule type" value="Genomic_DNA"/>
</dbReference>
<protein>
    <recommendedName>
        <fullName evidence="3">Sporadically distributed protein, TIGR04141 family</fullName>
    </recommendedName>
</protein>
<gene>
    <name evidence="1" type="ORF">GCM10022419_033260</name>
</gene>
<name>A0ABP6WEF0_9ACTN</name>
<evidence type="ECO:0000313" key="2">
    <source>
        <dbReference type="Proteomes" id="UP001500630"/>
    </source>
</evidence>
<organism evidence="1 2">
    <name type="scientific">Nonomuraea rosea</name>
    <dbReference type="NCBI Taxonomy" id="638574"/>
    <lineage>
        <taxon>Bacteria</taxon>
        <taxon>Bacillati</taxon>
        <taxon>Actinomycetota</taxon>
        <taxon>Actinomycetes</taxon>
        <taxon>Streptosporangiales</taxon>
        <taxon>Streptosporangiaceae</taxon>
        <taxon>Nonomuraea</taxon>
    </lineage>
</organism>